<accession>A0A9D4JN20</accession>
<reference evidence="1" key="1">
    <citation type="journal article" date="2019" name="bioRxiv">
        <title>The Genome of the Zebra Mussel, Dreissena polymorpha: A Resource for Invasive Species Research.</title>
        <authorList>
            <person name="McCartney M.A."/>
            <person name="Auch B."/>
            <person name="Kono T."/>
            <person name="Mallez S."/>
            <person name="Zhang Y."/>
            <person name="Obille A."/>
            <person name="Becker A."/>
            <person name="Abrahante J.E."/>
            <person name="Garbe J."/>
            <person name="Badalamenti J.P."/>
            <person name="Herman A."/>
            <person name="Mangelson H."/>
            <person name="Liachko I."/>
            <person name="Sullivan S."/>
            <person name="Sone E.D."/>
            <person name="Koren S."/>
            <person name="Silverstein K.A.T."/>
            <person name="Beckman K.B."/>
            <person name="Gohl D.M."/>
        </authorList>
    </citation>
    <scope>NUCLEOTIDE SEQUENCE</scope>
    <source>
        <strain evidence="1">Duluth1</strain>
        <tissue evidence="1">Whole animal</tissue>
    </source>
</reference>
<gene>
    <name evidence="1" type="ORF">DPMN_141963</name>
</gene>
<organism evidence="1 2">
    <name type="scientific">Dreissena polymorpha</name>
    <name type="common">Zebra mussel</name>
    <name type="synonym">Mytilus polymorpha</name>
    <dbReference type="NCBI Taxonomy" id="45954"/>
    <lineage>
        <taxon>Eukaryota</taxon>
        <taxon>Metazoa</taxon>
        <taxon>Spiralia</taxon>
        <taxon>Lophotrochozoa</taxon>
        <taxon>Mollusca</taxon>
        <taxon>Bivalvia</taxon>
        <taxon>Autobranchia</taxon>
        <taxon>Heteroconchia</taxon>
        <taxon>Euheterodonta</taxon>
        <taxon>Imparidentia</taxon>
        <taxon>Neoheterodontei</taxon>
        <taxon>Myida</taxon>
        <taxon>Dreissenoidea</taxon>
        <taxon>Dreissenidae</taxon>
        <taxon>Dreissena</taxon>
    </lineage>
</organism>
<proteinExistence type="predicted"/>
<evidence type="ECO:0000313" key="1">
    <source>
        <dbReference type="EMBL" id="KAH3813502.1"/>
    </source>
</evidence>
<comment type="caution">
    <text evidence="1">The sequence shown here is derived from an EMBL/GenBank/DDBJ whole genome shotgun (WGS) entry which is preliminary data.</text>
</comment>
<dbReference type="Proteomes" id="UP000828390">
    <property type="component" value="Unassembled WGS sequence"/>
</dbReference>
<sequence>MTTVRQYDGDSATIRWRQCESTMATMRERDSTIATMRQYDDDSATIRLRECDRRWRLNALRQWRQYDMTIALKPSYYRNVAIVSWHF</sequence>
<name>A0A9D4JN20_DREPO</name>
<reference evidence="1" key="2">
    <citation type="submission" date="2020-11" db="EMBL/GenBank/DDBJ databases">
        <authorList>
            <person name="McCartney M.A."/>
            <person name="Auch B."/>
            <person name="Kono T."/>
            <person name="Mallez S."/>
            <person name="Becker A."/>
            <person name="Gohl D.M."/>
            <person name="Silverstein K.A.T."/>
            <person name="Koren S."/>
            <person name="Bechman K.B."/>
            <person name="Herman A."/>
            <person name="Abrahante J.E."/>
            <person name="Garbe J."/>
        </authorList>
    </citation>
    <scope>NUCLEOTIDE SEQUENCE</scope>
    <source>
        <strain evidence="1">Duluth1</strain>
        <tissue evidence="1">Whole animal</tissue>
    </source>
</reference>
<dbReference type="EMBL" id="JAIWYP010000006">
    <property type="protein sequence ID" value="KAH3813502.1"/>
    <property type="molecule type" value="Genomic_DNA"/>
</dbReference>
<dbReference type="AlphaFoldDB" id="A0A9D4JN20"/>
<evidence type="ECO:0000313" key="2">
    <source>
        <dbReference type="Proteomes" id="UP000828390"/>
    </source>
</evidence>
<protein>
    <submittedName>
        <fullName evidence="1">Uncharacterized protein</fullName>
    </submittedName>
</protein>
<keyword evidence="2" id="KW-1185">Reference proteome</keyword>